<keyword evidence="3" id="KW-1185">Reference proteome</keyword>
<protein>
    <submittedName>
        <fullName evidence="2">Uncharacterized protein</fullName>
    </submittedName>
</protein>
<dbReference type="AlphaFoldDB" id="A0AAV4N003"/>
<evidence type="ECO:0000313" key="3">
    <source>
        <dbReference type="Proteomes" id="UP001054945"/>
    </source>
</evidence>
<organism evidence="2 3">
    <name type="scientific">Caerostris extrusa</name>
    <name type="common">Bark spider</name>
    <name type="synonym">Caerostris bankana</name>
    <dbReference type="NCBI Taxonomy" id="172846"/>
    <lineage>
        <taxon>Eukaryota</taxon>
        <taxon>Metazoa</taxon>
        <taxon>Ecdysozoa</taxon>
        <taxon>Arthropoda</taxon>
        <taxon>Chelicerata</taxon>
        <taxon>Arachnida</taxon>
        <taxon>Araneae</taxon>
        <taxon>Araneomorphae</taxon>
        <taxon>Entelegynae</taxon>
        <taxon>Araneoidea</taxon>
        <taxon>Araneidae</taxon>
        <taxon>Caerostris</taxon>
    </lineage>
</organism>
<gene>
    <name evidence="2" type="ORF">CEXT_238241</name>
</gene>
<name>A0AAV4N003_CAEEX</name>
<dbReference type="EMBL" id="BPLR01002698">
    <property type="protein sequence ID" value="GIX76872.1"/>
    <property type="molecule type" value="Genomic_DNA"/>
</dbReference>
<feature type="region of interest" description="Disordered" evidence="1">
    <location>
        <begin position="1"/>
        <end position="43"/>
    </location>
</feature>
<dbReference type="Proteomes" id="UP001054945">
    <property type="component" value="Unassembled WGS sequence"/>
</dbReference>
<evidence type="ECO:0000256" key="1">
    <source>
        <dbReference type="SAM" id="MobiDB-lite"/>
    </source>
</evidence>
<evidence type="ECO:0000313" key="2">
    <source>
        <dbReference type="EMBL" id="GIX76872.1"/>
    </source>
</evidence>
<comment type="caution">
    <text evidence="2">The sequence shown here is derived from an EMBL/GenBank/DDBJ whole genome shotgun (WGS) entry which is preliminary data.</text>
</comment>
<reference evidence="2 3" key="1">
    <citation type="submission" date="2021-06" db="EMBL/GenBank/DDBJ databases">
        <title>Caerostris extrusa draft genome.</title>
        <authorList>
            <person name="Kono N."/>
            <person name="Arakawa K."/>
        </authorList>
    </citation>
    <scope>NUCLEOTIDE SEQUENCE [LARGE SCALE GENOMIC DNA]</scope>
</reference>
<proteinExistence type="predicted"/>
<accession>A0AAV4N003</accession>
<sequence length="126" mass="14373">MEGTLESLTMSDMGDMFSDGMATQSEADTKEEEEGLEPKDNSVFIVVNGLPEKEEVEVSENNNEPTTPNQVKELWSYTYELWIQNYGLFSTIEVPNNIRTERPMAEQPKQWQNSQCHGRATYTTAK</sequence>
<feature type="compositionally biased region" description="Low complexity" evidence="1">
    <location>
        <begin position="10"/>
        <end position="21"/>
    </location>
</feature>
<feature type="compositionally biased region" description="Polar residues" evidence="1">
    <location>
        <begin position="109"/>
        <end position="126"/>
    </location>
</feature>
<feature type="region of interest" description="Disordered" evidence="1">
    <location>
        <begin position="104"/>
        <end position="126"/>
    </location>
</feature>